<reference evidence="14" key="1">
    <citation type="submission" date="2020-11" db="EMBL/GenBank/DDBJ databases">
        <authorList>
            <person name="Tran Van P."/>
        </authorList>
    </citation>
    <scope>NUCLEOTIDE SEQUENCE</scope>
</reference>
<sequence>MDCGCRTPSKEKPSPSLPRSPMPYPFGGPHQYPPHLLPDFSHMPWPPPGMLGAQERYTQTLLAAIRLKASAHALSMSPPAVTPPAALPELPPCDVAPWLLDSPPPPPPVETTPKRPRRDLPSAPSLFPWMSPRSLASLRQGNTVQTTHHVPSDSSASPAYMQASSPSSPHQRLASLHAHGGPFPGPDARHNHSQSRSNQKSRHPSSSKPSTSQSGHSSSGNESTPEKMKNKPHIKKPLNAFMIYMKEMRSQVVAECTLKESAAINQILGRKWHSLSREEQAKYYDMARKQRELHMQMYPNWSAKESYAAKQVAKQKKKKKEARPHYLHPHHAPMAHHVPQQPPEPMMISHQTPASASQMIETKTARAGLWHALSKAEQAGYYEKAKVERQRHMLKYPGWSARDNYAHSGRRMGGRGQKKGATRNARIPRTLSEECNNMKKCRARFGLDQQAQWCKPCSPAQSLSTPPASSPLNVAHLTPPPPVRLMTAASSTNMAAPMKINMSGAESMPPPPSCVYTGGGQPGSPRTYVNL</sequence>
<dbReference type="GO" id="GO:0007500">
    <property type="term" value="P:mesodermal cell fate determination"/>
    <property type="evidence" value="ECO:0007669"/>
    <property type="project" value="UniProtKB-ARBA"/>
</dbReference>
<dbReference type="InterPro" id="IPR009071">
    <property type="entry name" value="HMG_box_dom"/>
</dbReference>
<dbReference type="GO" id="GO:0060070">
    <property type="term" value="P:canonical Wnt signaling pathway"/>
    <property type="evidence" value="ECO:0007669"/>
    <property type="project" value="TreeGrafter"/>
</dbReference>
<dbReference type="GO" id="GO:0000785">
    <property type="term" value="C:chromatin"/>
    <property type="evidence" value="ECO:0007669"/>
    <property type="project" value="TreeGrafter"/>
</dbReference>
<evidence type="ECO:0000256" key="5">
    <source>
        <dbReference type="ARBA" id="ARBA00023125"/>
    </source>
</evidence>
<dbReference type="GO" id="GO:0000978">
    <property type="term" value="F:RNA polymerase II cis-regulatory region sequence-specific DNA binding"/>
    <property type="evidence" value="ECO:0007669"/>
    <property type="project" value="TreeGrafter"/>
</dbReference>
<keyword evidence="4" id="KW-0805">Transcription regulation</keyword>
<dbReference type="Pfam" id="PF00505">
    <property type="entry name" value="HMG_box"/>
    <property type="match status" value="1"/>
</dbReference>
<evidence type="ECO:0000256" key="8">
    <source>
        <dbReference type="ARBA" id="ARBA00023242"/>
    </source>
</evidence>
<dbReference type="GO" id="GO:0007435">
    <property type="term" value="P:salivary gland morphogenesis"/>
    <property type="evidence" value="ECO:0007669"/>
    <property type="project" value="UniProtKB-ARBA"/>
</dbReference>
<dbReference type="PROSITE" id="PS50118">
    <property type="entry name" value="HMG_BOX_2"/>
    <property type="match status" value="1"/>
</dbReference>
<organism evidence="14">
    <name type="scientific">Cyprideis torosa</name>
    <dbReference type="NCBI Taxonomy" id="163714"/>
    <lineage>
        <taxon>Eukaryota</taxon>
        <taxon>Metazoa</taxon>
        <taxon>Ecdysozoa</taxon>
        <taxon>Arthropoda</taxon>
        <taxon>Crustacea</taxon>
        <taxon>Oligostraca</taxon>
        <taxon>Ostracoda</taxon>
        <taxon>Podocopa</taxon>
        <taxon>Podocopida</taxon>
        <taxon>Cytherocopina</taxon>
        <taxon>Cytheroidea</taxon>
        <taxon>Cytherideidae</taxon>
        <taxon>Cyprideis</taxon>
    </lineage>
</organism>
<evidence type="ECO:0000256" key="7">
    <source>
        <dbReference type="ARBA" id="ARBA00023163"/>
    </source>
</evidence>
<feature type="compositionally biased region" description="Pro residues" evidence="12">
    <location>
        <begin position="15"/>
        <end position="29"/>
    </location>
</feature>
<protein>
    <recommendedName>
        <fullName evidence="11">dTCF</fullName>
    </recommendedName>
</protein>
<evidence type="ECO:0000256" key="1">
    <source>
        <dbReference type="ARBA" id="ARBA00004123"/>
    </source>
</evidence>
<comment type="subcellular location">
    <subcellularLocation>
        <location evidence="1">Nucleus</location>
    </subcellularLocation>
</comment>
<dbReference type="GO" id="GO:0072091">
    <property type="term" value="P:regulation of stem cell proliferation"/>
    <property type="evidence" value="ECO:0007669"/>
    <property type="project" value="UniProtKB-ARBA"/>
</dbReference>
<dbReference type="EMBL" id="OB660108">
    <property type="protein sequence ID" value="CAD7222822.1"/>
    <property type="molecule type" value="Genomic_DNA"/>
</dbReference>
<feature type="domain" description="HMG box" evidence="13">
    <location>
        <begin position="234"/>
        <end position="302"/>
    </location>
</feature>
<dbReference type="GO" id="GO:0035277">
    <property type="term" value="P:spiracle morphogenesis, open tracheal system"/>
    <property type="evidence" value="ECO:0007669"/>
    <property type="project" value="UniProtKB-ARBA"/>
</dbReference>
<keyword evidence="8" id="KW-0539">Nucleus</keyword>
<dbReference type="SMART" id="SM00398">
    <property type="entry name" value="HMG"/>
    <property type="match status" value="2"/>
</dbReference>
<feature type="region of interest" description="Disordered" evidence="12">
    <location>
        <begin position="1"/>
        <end position="29"/>
    </location>
</feature>
<keyword evidence="7" id="KW-0804">Transcription</keyword>
<evidence type="ECO:0000256" key="2">
    <source>
        <dbReference type="ARBA" id="ARBA00006569"/>
    </source>
</evidence>
<dbReference type="SUPFAM" id="SSF47095">
    <property type="entry name" value="HMG-box"/>
    <property type="match status" value="2"/>
</dbReference>
<feature type="region of interest" description="Disordered" evidence="12">
    <location>
        <begin position="96"/>
        <end position="129"/>
    </location>
</feature>
<evidence type="ECO:0000256" key="10">
    <source>
        <dbReference type="ARBA" id="ARBA00061799"/>
    </source>
</evidence>
<comment type="subunit">
    <text evidence="10">Binds to the beta-catenin homolog arm or to gro.</text>
</comment>
<comment type="function">
    <text evidence="9">Segment polarity protein. Functions together with arm to transduce the Wingless (Wg) signal in embryos and in developing adult tissues. Acts as a transcriptional activator, but in the absence of arm, it binds to gro and acts as a transcriptional repressor of wg-responsive genes.</text>
</comment>
<keyword evidence="6" id="KW-0010">Activator</keyword>
<keyword evidence="3" id="KW-0879">Wnt signaling pathway</keyword>
<dbReference type="GO" id="GO:0001222">
    <property type="term" value="F:transcription corepressor binding"/>
    <property type="evidence" value="ECO:0007669"/>
    <property type="project" value="UniProtKB-ARBA"/>
</dbReference>
<name>A0A7R8W337_9CRUS</name>
<dbReference type="PANTHER" id="PTHR10373:SF38">
    <property type="entry name" value="PROTEIN PANGOLIN, ISOFORM J"/>
    <property type="match status" value="1"/>
</dbReference>
<dbReference type="InterPro" id="IPR024940">
    <property type="entry name" value="TCF/LEF"/>
</dbReference>
<evidence type="ECO:0000256" key="12">
    <source>
        <dbReference type="SAM" id="MobiDB-lite"/>
    </source>
</evidence>
<keyword evidence="5" id="KW-0238">DNA-binding</keyword>
<dbReference type="InterPro" id="IPR036910">
    <property type="entry name" value="HMG_box_dom_sf"/>
</dbReference>
<evidence type="ECO:0000256" key="11">
    <source>
        <dbReference type="ARBA" id="ARBA00080285"/>
    </source>
</evidence>
<dbReference type="OrthoDB" id="2307332at2759"/>
<dbReference type="FunFam" id="1.10.30.10:FF:000001">
    <property type="entry name" value="transcription factor 7 isoform X2"/>
    <property type="match status" value="1"/>
</dbReference>
<dbReference type="CDD" id="cd21996">
    <property type="entry name" value="HMG-box_TCF7-like"/>
    <property type="match status" value="1"/>
</dbReference>
<comment type="similarity">
    <text evidence="2">Belongs to the TCF/LEF family.</text>
</comment>
<dbReference type="AlphaFoldDB" id="A0A7R8W337"/>
<evidence type="ECO:0000256" key="3">
    <source>
        <dbReference type="ARBA" id="ARBA00022687"/>
    </source>
</evidence>
<feature type="compositionally biased region" description="Polar residues" evidence="12">
    <location>
        <begin position="141"/>
        <end position="170"/>
    </location>
</feature>
<proteinExistence type="inferred from homology"/>
<dbReference type="GO" id="GO:0019900">
    <property type="term" value="F:kinase binding"/>
    <property type="evidence" value="ECO:0007669"/>
    <property type="project" value="UniProtKB-ARBA"/>
</dbReference>
<dbReference type="SMART" id="SM01366">
    <property type="entry name" value="c-clamp"/>
    <property type="match status" value="1"/>
</dbReference>
<evidence type="ECO:0000256" key="4">
    <source>
        <dbReference type="ARBA" id="ARBA00023015"/>
    </source>
</evidence>
<evidence type="ECO:0000313" key="14">
    <source>
        <dbReference type="EMBL" id="CAD7222822.1"/>
    </source>
</evidence>
<dbReference type="GO" id="GO:0000981">
    <property type="term" value="F:DNA-binding transcription factor activity, RNA polymerase II-specific"/>
    <property type="evidence" value="ECO:0007669"/>
    <property type="project" value="TreeGrafter"/>
</dbReference>
<dbReference type="GO" id="GO:0045892">
    <property type="term" value="P:negative regulation of DNA-templated transcription"/>
    <property type="evidence" value="ECO:0007669"/>
    <property type="project" value="UniProtKB-ARBA"/>
</dbReference>
<gene>
    <name evidence="14" type="ORF">CTOB1V02_LOCUS819</name>
</gene>
<dbReference type="PANTHER" id="PTHR10373">
    <property type="entry name" value="TRANSCRIPTION FACTOR 7 FAMILY MEMBER"/>
    <property type="match status" value="1"/>
</dbReference>
<accession>A0A7R8W337</accession>
<evidence type="ECO:0000256" key="9">
    <source>
        <dbReference type="ARBA" id="ARBA00053480"/>
    </source>
</evidence>
<feature type="region of interest" description="Disordered" evidence="12">
    <location>
        <begin position="141"/>
        <end position="234"/>
    </location>
</feature>
<dbReference type="GO" id="GO:1990907">
    <property type="term" value="C:beta-catenin-TCF complex"/>
    <property type="evidence" value="ECO:0007669"/>
    <property type="project" value="TreeGrafter"/>
</dbReference>
<evidence type="ECO:0000259" key="13">
    <source>
        <dbReference type="PROSITE" id="PS50118"/>
    </source>
</evidence>
<dbReference type="GO" id="GO:0010628">
    <property type="term" value="P:positive regulation of gene expression"/>
    <property type="evidence" value="ECO:0007669"/>
    <property type="project" value="UniProtKB-ARBA"/>
</dbReference>
<dbReference type="Gene3D" id="1.10.30.10">
    <property type="entry name" value="High mobility group box domain"/>
    <property type="match status" value="2"/>
</dbReference>
<feature type="compositionally biased region" description="Low complexity" evidence="12">
    <location>
        <begin position="206"/>
        <end position="223"/>
    </location>
</feature>
<evidence type="ECO:0000256" key="6">
    <source>
        <dbReference type="ARBA" id="ARBA00023159"/>
    </source>
</evidence>